<keyword evidence="3" id="KW-1185">Reference proteome</keyword>
<dbReference type="AlphaFoldDB" id="A0A6A6RW59"/>
<name>A0A6A6RW59_9PLEO</name>
<reference evidence="2" key="1">
    <citation type="journal article" date="2020" name="Stud. Mycol.">
        <title>101 Dothideomycetes genomes: a test case for predicting lifestyles and emergence of pathogens.</title>
        <authorList>
            <person name="Haridas S."/>
            <person name="Albert R."/>
            <person name="Binder M."/>
            <person name="Bloem J."/>
            <person name="Labutti K."/>
            <person name="Salamov A."/>
            <person name="Andreopoulos B."/>
            <person name="Baker S."/>
            <person name="Barry K."/>
            <person name="Bills G."/>
            <person name="Bluhm B."/>
            <person name="Cannon C."/>
            <person name="Castanera R."/>
            <person name="Culley D."/>
            <person name="Daum C."/>
            <person name="Ezra D."/>
            <person name="Gonzalez J."/>
            <person name="Henrissat B."/>
            <person name="Kuo A."/>
            <person name="Liang C."/>
            <person name="Lipzen A."/>
            <person name="Lutzoni F."/>
            <person name="Magnuson J."/>
            <person name="Mondo S."/>
            <person name="Nolan M."/>
            <person name="Ohm R."/>
            <person name="Pangilinan J."/>
            <person name="Park H.-J."/>
            <person name="Ramirez L."/>
            <person name="Alfaro M."/>
            <person name="Sun H."/>
            <person name="Tritt A."/>
            <person name="Yoshinaga Y."/>
            <person name="Zwiers L.-H."/>
            <person name="Turgeon B."/>
            <person name="Goodwin S."/>
            <person name="Spatafora J."/>
            <person name="Crous P."/>
            <person name="Grigoriev I."/>
        </authorList>
    </citation>
    <scope>NUCLEOTIDE SEQUENCE</scope>
    <source>
        <strain evidence="2">CBS 473.64</strain>
    </source>
</reference>
<dbReference type="Proteomes" id="UP000799753">
    <property type="component" value="Unassembled WGS sequence"/>
</dbReference>
<protein>
    <submittedName>
        <fullName evidence="2">Uncharacterized protein</fullName>
    </submittedName>
</protein>
<gene>
    <name evidence="2" type="ORF">P280DRAFT_527324</name>
</gene>
<feature type="region of interest" description="Disordered" evidence="1">
    <location>
        <begin position="1"/>
        <end position="21"/>
    </location>
</feature>
<proteinExistence type="predicted"/>
<evidence type="ECO:0000313" key="2">
    <source>
        <dbReference type="EMBL" id="KAF2639766.1"/>
    </source>
</evidence>
<evidence type="ECO:0000313" key="3">
    <source>
        <dbReference type="Proteomes" id="UP000799753"/>
    </source>
</evidence>
<dbReference type="EMBL" id="MU006786">
    <property type="protein sequence ID" value="KAF2639766.1"/>
    <property type="molecule type" value="Genomic_DNA"/>
</dbReference>
<evidence type="ECO:0000256" key="1">
    <source>
        <dbReference type="SAM" id="MobiDB-lite"/>
    </source>
</evidence>
<accession>A0A6A6RW59</accession>
<sequence>MPAVPLCGSMNSSNNARVESRSSSPTILRGAFEIPLFAIRLSHSDPIAESESEHCRFQSSGLPVDLGMKGARKGIVCLTENTDVGVVVLQWSGGFILIGRRASEHGEPMDEYFGLWALHCVLDIDTLDLYVNNELLVVRNRGVIRHSVPL</sequence>
<organism evidence="2 3">
    <name type="scientific">Massarina eburnea CBS 473.64</name>
    <dbReference type="NCBI Taxonomy" id="1395130"/>
    <lineage>
        <taxon>Eukaryota</taxon>
        <taxon>Fungi</taxon>
        <taxon>Dikarya</taxon>
        <taxon>Ascomycota</taxon>
        <taxon>Pezizomycotina</taxon>
        <taxon>Dothideomycetes</taxon>
        <taxon>Pleosporomycetidae</taxon>
        <taxon>Pleosporales</taxon>
        <taxon>Massarineae</taxon>
        <taxon>Massarinaceae</taxon>
        <taxon>Massarina</taxon>
    </lineage>
</organism>
<feature type="compositionally biased region" description="Polar residues" evidence="1">
    <location>
        <begin position="9"/>
        <end position="21"/>
    </location>
</feature>